<name>A0ABT1P159_9GAMM</name>
<comment type="caution">
    <text evidence="2">The sequence shown here is derived from an EMBL/GenBank/DDBJ whole genome shotgun (WGS) entry which is preliminary data.</text>
</comment>
<dbReference type="RefSeq" id="WP_255874890.1">
    <property type="nucleotide sequence ID" value="NZ_JACASI010000030.1"/>
</dbReference>
<evidence type="ECO:0000259" key="1">
    <source>
        <dbReference type="Pfam" id="PF13649"/>
    </source>
</evidence>
<protein>
    <submittedName>
        <fullName evidence="2">Class I SAM-dependent methyltransferase</fullName>
    </submittedName>
</protein>
<dbReference type="GO" id="GO:0008168">
    <property type="term" value="F:methyltransferase activity"/>
    <property type="evidence" value="ECO:0007669"/>
    <property type="project" value="UniProtKB-KW"/>
</dbReference>
<dbReference type="Gene3D" id="3.40.50.150">
    <property type="entry name" value="Vaccinia Virus protein VP39"/>
    <property type="match status" value="1"/>
</dbReference>
<proteinExistence type="predicted"/>
<dbReference type="Pfam" id="PF13649">
    <property type="entry name" value="Methyltransf_25"/>
    <property type="match status" value="1"/>
</dbReference>
<feature type="domain" description="Methyltransferase" evidence="1">
    <location>
        <begin position="49"/>
        <end position="146"/>
    </location>
</feature>
<dbReference type="Proteomes" id="UP001205566">
    <property type="component" value="Unassembled WGS sequence"/>
</dbReference>
<gene>
    <name evidence="2" type="ORF">HXX02_10415</name>
</gene>
<sequence length="232" mass="26427">MQRERIRNLFEQQAANYDTQWQRLAPLNDALHLLMQSLLAGLPQEANFLCVGAGTGAELRFLARQFPDWRFSVVEPAESMIEICRQHANAEGFASRCEFHQGYVESLPDKERFHGASAFLVSQFIFERTERADFFADIARRLRPAGKLVSTDLCAEEHSTAQAQLLDLWIRVMRGGEASIEDVQRMREVYDRDVAVLTPQVLQAIIQSAGFEPVVPFYQVGMIRGWFSTRTG</sequence>
<evidence type="ECO:0000313" key="2">
    <source>
        <dbReference type="EMBL" id="MCQ3829857.1"/>
    </source>
</evidence>
<keyword evidence="2" id="KW-0489">Methyltransferase</keyword>
<keyword evidence="2" id="KW-0808">Transferase</keyword>
<dbReference type="InterPro" id="IPR041698">
    <property type="entry name" value="Methyltransf_25"/>
</dbReference>
<dbReference type="EMBL" id="JACASI010000030">
    <property type="protein sequence ID" value="MCQ3829857.1"/>
    <property type="molecule type" value="Genomic_DNA"/>
</dbReference>
<reference evidence="2" key="1">
    <citation type="thesis" date="2020" institute="Technische Universitat Dresden" country="Dresden, Germany">
        <title>The Agarolytic System of Microbulbifer elongatus PORT2, Isolated from Batu Karas, Pangandaran West Java Indonesia.</title>
        <authorList>
            <person name="Anggraeni S.R."/>
        </authorList>
    </citation>
    <scope>NUCLEOTIDE SEQUENCE</scope>
    <source>
        <strain evidence="2">PORT2</strain>
    </source>
</reference>
<accession>A0ABT1P159</accession>
<keyword evidence="3" id="KW-1185">Reference proteome</keyword>
<dbReference type="GO" id="GO:0032259">
    <property type="term" value="P:methylation"/>
    <property type="evidence" value="ECO:0007669"/>
    <property type="project" value="UniProtKB-KW"/>
</dbReference>
<dbReference type="InterPro" id="IPR029063">
    <property type="entry name" value="SAM-dependent_MTases_sf"/>
</dbReference>
<evidence type="ECO:0000313" key="3">
    <source>
        <dbReference type="Proteomes" id="UP001205566"/>
    </source>
</evidence>
<organism evidence="2 3">
    <name type="scientific">Microbulbifer elongatus</name>
    <dbReference type="NCBI Taxonomy" id="86173"/>
    <lineage>
        <taxon>Bacteria</taxon>
        <taxon>Pseudomonadati</taxon>
        <taxon>Pseudomonadota</taxon>
        <taxon>Gammaproteobacteria</taxon>
        <taxon>Cellvibrionales</taxon>
        <taxon>Microbulbiferaceae</taxon>
        <taxon>Microbulbifer</taxon>
    </lineage>
</organism>
<dbReference type="SUPFAM" id="SSF53335">
    <property type="entry name" value="S-adenosyl-L-methionine-dependent methyltransferases"/>
    <property type="match status" value="1"/>
</dbReference>
<dbReference type="CDD" id="cd02440">
    <property type="entry name" value="AdoMet_MTases"/>
    <property type="match status" value="1"/>
</dbReference>